<proteinExistence type="predicted"/>
<dbReference type="Proteomes" id="UP001418222">
    <property type="component" value="Unassembled WGS sequence"/>
</dbReference>
<gene>
    <name evidence="1" type="ORF">KSP39_PZI016753</name>
</gene>
<evidence type="ECO:0000313" key="2">
    <source>
        <dbReference type="Proteomes" id="UP001418222"/>
    </source>
</evidence>
<sequence length="120" mass="13171">MAVELVGAMIPFRSNQHAFHYNQLVGATILKSTPLPPESKNNLVVHLIVFNRAAFNLHVPSLYAFLPATTPSNIISGLSCILFYFPHLPGRITSDDHLRPCIFLGNFGVRLAEANVSTSL</sequence>
<name>A0AAP0G0W7_9ASPA</name>
<accession>A0AAP0G0W7</accession>
<organism evidence="1 2">
    <name type="scientific">Platanthera zijinensis</name>
    <dbReference type="NCBI Taxonomy" id="2320716"/>
    <lineage>
        <taxon>Eukaryota</taxon>
        <taxon>Viridiplantae</taxon>
        <taxon>Streptophyta</taxon>
        <taxon>Embryophyta</taxon>
        <taxon>Tracheophyta</taxon>
        <taxon>Spermatophyta</taxon>
        <taxon>Magnoliopsida</taxon>
        <taxon>Liliopsida</taxon>
        <taxon>Asparagales</taxon>
        <taxon>Orchidaceae</taxon>
        <taxon>Orchidoideae</taxon>
        <taxon>Orchideae</taxon>
        <taxon>Orchidinae</taxon>
        <taxon>Platanthera</taxon>
    </lineage>
</organism>
<dbReference type="InterPro" id="IPR023213">
    <property type="entry name" value="CAT-like_dom_sf"/>
</dbReference>
<dbReference type="EMBL" id="JBBWWQ010000014">
    <property type="protein sequence ID" value="KAK8931076.1"/>
    <property type="molecule type" value="Genomic_DNA"/>
</dbReference>
<dbReference type="Gene3D" id="3.30.559.10">
    <property type="entry name" value="Chloramphenicol acetyltransferase-like domain"/>
    <property type="match status" value="1"/>
</dbReference>
<dbReference type="AlphaFoldDB" id="A0AAP0G0W7"/>
<reference evidence="1 2" key="1">
    <citation type="journal article" date="2022" name="Nat. Plants">
        <title>Genomes of leafy and leafless Platanthera orchids illuminate the evolution of mycoheterotrophy.</title>
        <authorList>
            <person name="Li M.H."/>
            <person name="Liu K.W."/>
            <person name="Li Z."/>
            <person name="Lu H.C."/>
            <person name="Ye Q.L."/>
            <person name="Zhang D."/>
            <person name="Wang J.Y."/>
            <person name="Li Y.F."/>
            <person name="Zhong Z.M."/>
            <person name="Liu X."/>
            <person name="Yu X."/>
            <person name="Liu D.K."/>
            <person name="Tu X.D."/>
            <person name="Liu B."/>
            <person name="Hao Y."/>
            <person name="Liao X.Y."/>
            <person name="Jiang Y.T."/>
            <person name="Sun W.H."/>
            <person name="Chen J."/>
            <person name="Chen Y.Q."/>
            <person name="Ai Y."/>
            <person name="Zhai J.W."/>
            <person name="Wu S.S."/>
            <person name="Zhou Z."/>
            <person name="Hsiao Y.Y."/>
            <person name="Wu W.L."/>
            <person name="Chen Y.Y."/>
            <person name="Lin Y.F."/>
            <person name="Hsu J.L."/>
            <person name="Li C.Y."/>
            <person name="Wang Z.W."/>
            <person name="Zhao X."/>
            <person name="Zhong W.Y."/>
            <person name="Ma X.K."/>
            <person name="Ma L."/>
            <person name="Huang J."/>
            <person name="Chen G.Z."/>
            <person name="Huang M.Z."/>
            <person name="Huang L."/>
            <person name="Peng D.H."/>
            <person name="Luo Y.B."/>
            <person name="Zou S.Q."/>
            <person name="Chen S.P."/>
            <person name="Lan S."/>
            <person name="Tsai W.C."/>
            <person name="Van de Peer Y."/>
            <person name="Liu Z.J."/>
        </authorList>
    </citation>
    <scope>NUCLEOTIDE SEQUENCE [LARGE SCALE GENOMIC DNA]</scope>
    <source>
        <strain evidence="1">Lor287</strain>
    </source>
</reference>
<keyword evidence="2" id="KW-1185">Reference proteome</keyword>
<protein>
    <submittedName>
        <fullName evidence="1">Uncharacterized protein</fullName>
    </submittedName>
</protein>
<evidence type="ECO:0000313" key="1">
    <source>
        <dbReference type="EMBL" id="KAK8931076.1"/>
    </source>
</evidence>
<comment type="caution">
    <text evidence="1">The sequence shown here is derived from an EMBL/GenBank/DDBJ whole genome shotgun (WGS) entry which is preliminary data.</text>
</comment>